<reference evidence="2 3" key="1">
    <citation type="submission" date="2021-02" db="EMBL/GenBank/DDBJ databases">
        <title>Cotonvirus japonicus, which uses Golgi apparatus of host cells for its virion factory, phylogenetically links tailed tupanvirus and icosahedral mimivirus.</title>
        <authorList>
            <person name="Takahashi H."/>
            <person name="Fukaya S."/>
            <person name="Song C."/>
            <person name="Murata K."/>
            <person name="Takemura M."/>
        </authorList>
    </citation>
    <scope>NUCLEOTIDE SEQUENCE [LARGE SCALE GENOMIC DNA]</scope>
</reference>
<evidence type="ECO:0000313" key="3">
    <source>
        <dbReference type="Proteomes" id="UP001321479"/>
    </source>
</evidence>
<keyword evidence="1" id="KW-1133">Transmembrane helix</keyword>
<dbReference type="RefSeq" id="YP_010841701.1">
    <property type="nucleotide sequence ID" value="NC_079139.1"/>
</dbReference>
<dbReference type="EMBL" id="AP024483">
    <property type="protein sequence ID" value="BCS83093.1"/>
    <property type="molecule type" value="Genomic_DNA"/>
</dbReference>
<protein>
    <submittedName>
        <fullName evidence="2">Uncharacterized protein</fullName>
    </submittedName>
</protein>
<evidence type="ECO:0000313" key="2">
    <source>
        <dbReference type="EMBL" id="BCS83093.1"/>
    </source>
</evidence>
<organism evidence="2 3">
    <name type="scientific">Cotonvirus japonicus</name>
    <dbReference type="NCBI Taxonomy" id="2811091"/>
    <lineage>
        <taxon>Viruses</taxon>
        <taxon>Varidnaviria</taxon>
        <taxon>Bamfordvirae</taxon>
        <taxon>Nucleocytoviricota</taxon>
        <taxon>Megaviricetes</taxon>
        <taxon>Imitervirales</taxon>
        <taxon>Mimiviridae</taxon>
        <taxon>Megamimivirinae</taxon>
        <taxon>Cotonvirus</taxon>
        <taxon>Cotonvirus japonicum</taxon>
    </lineage>
</organism>
<dbReference type="Proteomes" id="UP001321479">
    <property type="component" value="Segment"/>
</dbReference>
<keyword evidence="1" id="KW-0472">Membrane</keyword>
<accession>A0ABM7NSG2</accession>
<keyword evidence="3" id="KW-1185">Reference proteome</keyword>
<proteinExistence type="predicted"/>
<name>A0ABM7NSG2_9VIRU</name>
<keyword evidence="1" id="KW-0812">Transmembrane</keyword>
<dbReference type="GeneID" id="80558298"/>
<evidence type="ECO:0000256" key="1">
    <source>
        <dbReference type="SAM" id="Phobius"/>
    </source>
</evidence>
<feature type="transmembrane region" description="Helical" evidence="1">
    <location>
        <begin position="228"/>
        <end position="248"/>
    </location>
</feature>
<sequence length="254" mass="29100">MFSNITEAWDNNPVREITNKLSKGDFNTYKSDQLKKPDFLTDTKNKITKKNNKKINDKNSKNSKNSKKYKFLSTDSDLISLTGDNIHLLSGTDTSSGSDFKIDLSSNLNSNLNSNLSSDYGGFAPVNFNKYIKQNKPSKISLSSVLNSDSDNFLDHKYNSKCEFSVKHLRKCNRCYDNLKKIIDDKLNKKIDEYILENKLKQIQTLVPPTNKQDSMIESFGNKNSDQWKIITIVIISIIVIIIILFFMMKILNK</sequence>